<organism evidence="2 3">
    <name type="scientific">Armillaria luteobubalina</name>
    <dbReference type="NCBI Taxonomy" id="153913"/>
    <lineage>
        <taxon>Eukaryota</taxon>
        <taxon>Fungi</taxon>
        <taxon>Dikarya</taxon>
        <taxon>Basidiomycota</taxon>
        <taxon>Agaricomycotina</taxon>
        <taxon>Agaricomycetes</taxon>
        <taxon>Agaricomycetidae</taxon>
        <taxon>Agaricales</taxon>
        <taxon>Marasmiineae</taxon>
        <taxon>Physalacriaceae</taxon>
        <taxon>Armillaria</taxon>
    </lineage>
</organism>
<feature type="compositionally biased region" description="Low complexity" evidence="1">
    <location>
        <begin position="122"/>
        <end position="142"/>
    </location>
</feature>
<name>A0AA39QKW9_9AGAR</name>
<comment type="caution">
    <text evidence="2">The sequence shown here is derived from an EMBL/GenBank/DDBJ whole genome shotgun (WGS) entry which is preliminary data.</text>
</comment>
<feature type="region of interest" description="Disordered" evidence="1">
    <location>
        <begin position="87"/>
        <end position="233"/>
    </location>
</feature>
<evidence type="ECO:0000313" key="3">
    <source>
        <dbReference type="Proteomes" id="UP001175228"/>
    </source>
</evidence>
<dbReference type="EMBL" id="JAUEPU010000003">
    <property type="protein sequence ID" value="KAK0503840.1"/>
    <property type="molecule type" value="Genomic_DNA"/>
</dbReference>
<feature type="compositionally biased region" description="Low complexity" evidence="1">
    <location>
        <begin position="209"/>
        <end position="233"/>
    </location>
</feature>
<dbReference type="AlphaFoldDB" id="A0AA39QKW9"/>
<keyword evidence="3" id="KW-1185">Reference proteome</keyword>
<accession>A0AA39QKW9</accession>
<sequence length="272" mass="30306">MVAGRERWEFHKRQSGIASHHQGFGLVLFFDDVLSEGSDGIAIELFSPFLLRYKDRVQACNVLVLLYCQPMQSVLSPLPLTMDSADHEFSPSQWNSHRFTPSPPFDSTQDMEYPSPVTSVAPSFQQPAPTSTSTSTPPTDDFSQVESSVGPDRVLTRRQKAALEGRRSSFPAAPRSPQTIRSHTPPASPHRERLSMNVSSLGNLQMPHTYPLTPDSSSTPYSPSYTFPQSQSTQSQLNLSLNLNRNLNLNLNLSPRTHIRSPRLTLVLHLLP</sequence>
<evidence type="ECO:0000313" key="2">
    <source>
        <dbReference type="EMBL" id="KAK0503840.1"/>
    </source>
</evidence>
<dbReference type="Proteomes" id="UP001175228">
    <property type="component" value="Unassembled WGS sequence"/>
</dbReference>
<proteinExistence type="predicted"/>
<reference evidence="2" key="1">
    <citation type="submission" date="2023-06" db="EMBL/GenBank/DDBJ databases">
        <authorList>
            <consortium name="Lawrence Berkeley National Laboratory"/>
            <person name="Ahrendt S."/>
            <person name="Sahu N."/>
            <person name="Indic B."/>
            <person name="Wong-Bajracharya J."/>
            <person name="Merenyi Z."/>
            <person name="Ke H.-M."/>
            <person name="Monk M."/>
            <person name="Kocsube S."/>
            <person name="Drula E."/>
            <person name="Lipzen A."/>
            <person name="Balint B."/>
            <person name="Henrissat B."/>
            <person name="Andreopoulos B."/>
            <person name="Martin F.M."/>
            <person name="Harder C.B."/>
            <person name="Rigling D."/>
            <person name="Ford K.L."/>
            <person name="Foster G.D."/>
            <person name="Pangilinan J."/>
            <person name="Papanicolaou A."/>
            <person name="Barry K."/>
            <person name="LaButti K."/>
            <person name="Viragh M."/>
            <person name="Koriabine M."/>
            <person name="Yan M."/>
            <person name="Riley R."/>
            <person name="Champramary S."/>
            <person name="Plett K.L."/>
            <person name="Tsai I.J."/>
            <person name="Slot J."/>
            <person name="Sipos G."/>
            <person name="Plett J."/>
            <person name="Nagy L.G."/>
            <person name="Grigoriev I.V."/>
        </authorList>
    </citation>
    <scope>NUCLEOTIDE SEQUENCE</scope>
    <source>
        <strain evidence="2">HWK02</strain>
    </source>
</reference>
<gene>
    <name evidence="2" type="ORF">EDD18DRAFT_477945</name>
</gene>
<feature type="compositionally biased region" description="Polar residues" evidence="1">
    <location>
        <begin position="90"/>
        <end position="121"/>
    </location>
</feature>
<protein>
    <submittedName>
        <fullName evidence="2">Uncharacterized protein</fullName>
    </submittedName>
</protein>
<evidence type="ECO:0000256" key="1">
    <source>
        <dbReference type="SAM" id="MobiDB-lite"/>
    </source>
</evidence>